<evidence type="ECO:0000313" key="2">
    <source>
        <dbReference type="EMBL" id="GLQ21843.1"/>
    </source>
</evidence>
<dbReference type="Proteomes" id="UP001161390">
    <property type="component" value="Unassembled WGS sequence"/>
</dbReference>
<name>A0ABQ5V2U1_9PROT</name>
<dbReference type="InterPro" id="IPR000182">
    <property type="entry name" value="GNAT_dom"/>
</dbReference>
<dbReference type="Pfam" id="PF00583">
    <property type="entry name" value="Acetyltransf_1"/>
    <property type="match status" value="1"/>
</dbReference>
<dbReference type="RefSeq" id="WP_284373826.1">
    <property type="nucleotide sequence ID" value="NZ_BSNJ01000006.1"/>
</dbReference>
<dbReference type="SUPFAM" id="SSF55729">
    <property type="entry name" value="Acyl-CoA N-acyltransferases (Nat)"/>
    <property type="match status" value="1"/>
</dbReference>
<dbReference type="EMBL" id="BSNJ01000006">
    <property type="protein sequence ID" value="GLQ21843.1"/>
    <property type="molecule type" value="Genomic_DNA"/>
</dbReference>
<dbReference type="PANTHER" id="PTHR43415">
    <property type="entry name" value="SPERMIDINE N(1)-ACETYLTRANSFERASE"/>
    <property type="match status" value="1"/>
</dbReference>
<dbReference type="InterPro" id="IPR016181">
    <property type="entry name" value="Acyl_CoA_acyltransferase"/>
</dbReference>
<reference evidence="2" key="2">
    <citation type="submission" date="2023-01" db="EMBL/GenBank/DDBJ databases">
        <title>Draft genome sequence of Algimonas porphyrae strain NBRC 108216.</title>
        <authorList>
            <person name="Sun Q."/>
            <person name="Mori K."/>
        </authorList>
    </citation>
    <scope>NUCLEOTIDE SEQUENCE</scope>
    <source>
        <strain evidence="2">NBRC 108216</strain>
    </source>
</reference>
<protein>
    <submittedName>
        <fullName evidence="2">N-acetyltransferase</fullName>
    </submittedName>
</protein>
<evidence type="ECO:0000259" key="1">
    <source>
        <dbReference type="PROSITE" id="PS51186"/>
    </source>
</evidence>
<evidence type="ECO:0000313" key="3">
    <source>
        <dbReference type="Proteomes" id="UP001161390"/>
    </source>
</evidence>
<keyword evidence="3" id="KW-1185">Reference proteome</keyword>
<dbReference type="PROSITE" id="PS51186">
    <property type="entry name" value="GNAT"/>
    <property type="match status" value="1"/>
</dbReference>
<accession>A0ABQ5V2U1</accession>
<feature type="domain" description="N-acetyltransferase" evidence="1">
    <location>
        <begin position="11"/>
        <end position="165"/>
    </location>
</feature>
<sequence length="168" mass="19137">MKLIRFISDHYDLVAGWFTTEADITQWGGPNLPFPLSFESLKAIHENLAPPYLERLFWMAEKDGACIGHIQLGIDRANGTARIFRVGIAPSERGKGLSTPMLRLVIDEAFKNPDVQRVDLNVYSFNKPAIRAYSKLGFMDEGTRRSFTKVGSQRWDNTMMGLLRDEWV</sequence>
<gene>
    <name evidence="2" type="ORF">GCM10007854_27980</name>
</gene>
<dbReference type="Gene3D" id="3.40.630.30">
    <property type="match status" value="1"/>
</dbReference>
<comment type="caution">
    <text evidence="2">The sequence shown here is derived from an EMBL/GenBank/DDBJ whole genome shotgun (WGS) entry which is preliminary data.</text>
</comment>
<organism evidence="2 3">
    <name type="scientific">Algimonas porphyrae</name>
    <dbReference type="NCBI Taxonomy" id="1128113"/>
    <lineage>
        <taxon>Bacteria</taxon>
        <taxon>Pseudomonadati</taxon>
        <taxon>Pseudomonadota</taxon>
        <taxon>Alphaproteobacteria</taxon>
        <taxon>Maricaulales</taxon>
        <taxon>Robiginitomaculaceae</taxon>
        <taxon>Algimonas</taxon>
    </lineage>
</organism>
<dbReference type="PANTHER" id="PTHR43415:SF5">
    <property type="entry name" value="ACETYLTRANSFERASE"/>
    <property type="match status" value="1"/>
</dbReference>
<reference evidence="2" key="1">
    <citation type="journal article" date="2014" name="Int. J. Syst. Evol. Microbiol.">
        <title>Complete genome of a new Firmicutes species belonging to the dominant human colonic microbiota ('Ruminococcus bicirculans') reveals two chromosomes and a selective capacity to utilize plant glucans.</title>
        <authorList>
            <consortium name="NISC Comparative Sequencing Program"/>
            <person name="Wegmann U."/>
            <person name="Louis P."/>
            <person name="Goesmann A."/>
            <person name="Henrissat B."/>
            <person name="Duncan S.H."/>
            <person name="Flint H.J."/>
        </authorList>
    </citation>
    <scope>NUCLEOTIDE SEQUENCE</scope>
    <source>
        <strain evidence="2">NBRC 108216</strain>
    </source>
</reference>
<proteinExistence type="predicted"/>